<evidence type="ECO:0000256" key="1">
    <source>
        <dbReference type="SAM" id="Coils"/>
    </source>
</evidence>
<dbReference type="RefSeq" id="YP_004322999.1">
    <property type="nucleotide sequence ID" value="NC_015282.1"/>
</dbReference>
<dbReference type="Proteomes" id="UP000006523">
    <property type="component" value="Segment"/>
</dbReference>
<dbReference type="KEGG" id="vg:10327520"/>
<accession>E3SIB5</accession>
<evidence type="ECO:0000313" key="3">
    <source>
        <dbReference type="EMBL" id="ADO97242.1"/>
    </source>
</evidence>
<feature type="region of interest" description="Disordered" evidence="2">
    <location>
        <begin position="54"/>
        <end position="75"/>
    </location>
</feature>
<sequence>MTIETVSQPDMLKQFKERFAKLIEENQQLAAKIKENETTALKLQGAIETLEYYNPQEVETASHPPDEVDEVETAE</sequence>
<dbReference type="OrthoDB" id="26813at10239"/>
<reference evidence="3 4" key="1">
    <citation type="journal article" date="2010" name="Environ. Microbiol.">
        <title>Genomic analysis of oceanic cyanobacterial myoviruses compared with T4-like myoviruses from diverse hosts and environments.</title>
        <authorList>
            <person name="Sullivan M.B."/>
            <person name="Huang K.H."/>
            <person name="Ignacio-Espinoza J.C."/>
            <person name="Berlin A.M."/>
            <person name="Kelly L."/>
            <person name="Weigele P.R."/>
            <person name="DeFrancesco A.S."/>
            <person name="Kern S.E."/>
            <person name="Thompson L.R."/>
            <person name="Young S."/>
            <person name="Yandava C."/>
            <person name="Fu R."/>
            <person name="Krastins B."/>
            <person name="Chase M."/>
            <person name="Sarracino D."/>
            <person name="Osburne M.S."/>
            <person name="Henn M.R."/>
            <person name="Chisholm S.W."/>
        </authorList>
    </citation>
    <scope>NUCLEOTIDE SEQUENCE [LARGE SCALE GENOMIC DNA]</scope>
    <source>
        <strain evidence="3">6501-1</strain>
    </source>
</reference>
<evidence type="ECO:0008006" key="5">
    <source>
        <dbReference type="Google" id="ProtNLM"/>
    </source>
</evidence>
<dbReference type="GeneID" id="10327520"/>
<dbReference type="EMBL" id="GU071094">
    <property type="protein sequence ID" value="ADO97242.1"/>
    <property type="molecule type" value="Genomic_DNA"/>
</dbReference>
<feature type="coiled-coil region" evidence="1">
    <location>
        <begin position="12"/>
        <end position="39"/>
    </location>
</feature>
<proteinExistence type="predicted"/>
<protein>
    <recommendedName>
        <fullName evidence="5">Gp107</fullName>
    </recommendedName>
</protein>
<gene>
    <name evidence="3" type="ORF">SSM1_108</name>
</gene>
<keyword evidence="1" id="KW-0175">Coiled coil</keyword>
<evidence type="ECO:0000256" key="2">
    <source>
        <dbReference type="SAM" id="MobiDB-lite"/>
    </source>
</evidence>
<keyword evidence="4" id="KW-1185">Reference proteome</keyword>
<evidence type="ECO:0000313" key="4">
    <source>
        <dbReference type="Proteomes" id="UP000006523"/>
    </source>
</evidence>
<name>E3SIB5_9CAUD</name>
<organism evidence="3 4">
    <name type="scientific">Synechococcus phage S-SM1</name>
    <dbReference type="NCBI Taxonomy" id="444859"/>
    <lineage>
        <taxon>Viruses</taxon>
        <taxon>Duplodnaviria</taxon>
        <taxon>Heunggongvirae</taxon>
        <taxon>Uroviricota</taxon>
        <taxon>Caudoviricetes</taxon>
        <taxon>Pantevenvirales</taxon>
        <taxon>Kyanoviridae</taxon>
        <taxon>Thetisvirus</taxon>
        <taxon>Thetisvirus ssm1</taxon>
    </lineage>
</organism>